<evidence type="ECO:0000313" key="2">
    <source>
        <dbReference type="Proteomes" id="UP000228886"/>
    </source>
</evidence>
<protein>
    <submittedName>
        <fullName evidence="1">Uncharacterized protein</fullName>
    </submittedName>
</protein>
<name>A0A2M7EA95_9BACT</name>
<dbReference type="Pfam" id="PF20660">
    <property type="entry name" value="DUF6812"/>
    <property type="match status" value="1"/>
</dbReference>
<dbReference type="EMBL" id="PETL01000054">
    <property type="protein sequence ID" value="PIV64653.1"/>
    <property type="molecule type" value="Genomic_DNA"/>
</dbReference>
<evidence type="ECO:0000313" key="1">
    <source>
        <dbReference type="EMBL" id="PIV64653.1"/>
    </source>
</evidence>
<gene>
    <name evidence="1" type="ORF">COS11_01065</name>
</gene>
<organism evidence="1 2">
    <name type="scientific">bacterium (Candidatus Ratteibacteria) CG01_land_8_20_14_3_00_40_19</name>
    <dbReference type="NCBI Taxonomy" id="2014290"/>
    <lineage>
        <taxon>Bacteria</taxon>
        <taxon>Candidatus Ratteibacteria</taxon>
    </lineage>
</organism>
<accession>A0A2M7EA95</accession>
<dbReference type="AlphaFoldDB" id="A0A2M7EA95"/>
<sequence>MPGEQEKVKIVAFISGHRVEGNVFLYKEGRLSDFLNATTKTFIPLTDVTIYNQPGNAIIARPKFMGLNRNSIIMLYEKKDDAGAA</sequence>
<dbReference type="Proteomes" id="UP000228886">
    <property type="component" value="Unassembled WGS sequence"/>
</dbReference>
<comment type="caution">
    <text evidence="1">The sequence shown here is derived from an EMBL/GenBank/DDBJ whole genome shotgun (WGS) entry which is preliminary data.</text>
</comment>
<proteinExistence type="predicted"/>
<dbReference type="InterPro" id="IPR049210">
    <property type="entry name" value="DUF6812"/>
</dbReference>
<reference evidence="2" key="1">
    <citation type="submission" date="2017-09" db="EMBL/GenBank/DDBJ databases">
        <title>Depth-based differentiation of microbial function through sediment-hosted aquifers and enrichment of novel symbionts in the deep terrestrial subsurface.</title>
        <authorList>
            <person name="Probst A.J."/>
            <person name="Ladd B."/>
            <person name="Jarett J.K."/>
            <person name="Geller-Mcgrath D.E."/>
            <person name="Sieber C.M.K."/>
            <person name="Emerson J.B."/>
            <person name="Anantharaman K."/>
            <person name="Thomas B.C."/>
            <person name="Malmstrom R."/>
            <person name="Stieglmeier M."/>
            <person name="Klingl A."/>
            <person name="Woyke T."/>
            <person name="Ryan C.M."/>
            <person name="Banfield J.F."/>
        </authorList>
    </citation>
    <scope>NUCLEOTIDE SEQUENCE [LARGE SCALE GENOMIC DNA]</scope>
</reference>